<organism evidence="9 10">
    <name type="scientific">Shewanella avicenniae</name>
    <dbReference type="NCBI Taxonomy" id="2814294"/>
    <lineage>
        <taxon>Bacteria</taxon>
        <taxon>Pseudomonadati</taxon>
        <taxon>Pseudomonadota</taxon>
        <taxon>Gammaproteobacteria</taxon>
        <taxon>Alteromonadales</taxon>
        <taxon>Shewanellaceae</taxon>
        <taxon>Shewanella</taxon>
    </lineage>
</organism>
<dbReference type="Gene3D" id="2.40.160.60">
    <property type="entry name" value="Outer membrane protein transport protein (OMPP1/FadL/TodX)"/>
    <property type="match status" value="1"/>
</dbReference>
<dbReference type="RefSeq" id="WP_207355188.1">
    <property type="nucleotide sequence ID" value="NZ_CP071503.1"/>
</dbReference>
<evidence type="ECO:0000256" key="6">
    <source>
        <dbReference type="ARBA" id="ARBA00023136"/>
    </source>
</evidence>
<dbReference type="InterPro" id="IPR005017">
    <property type="entry name" value="OMPP1/FadL/TodX"/>
</dbReference>
<comment type="subcellular location">
    <subcellularLocation>
        <location evidence="1">Cell outer membrane</location>
        <topology evidence="1">Multi-pass membrane protein</topology>
    </subcellularLocation>
</comment>
<sequence length="450" mass="48228">MTQKFKLTLLSAALLGMGVQLPVQAAGFQLAESSATGLGRAFAGEAASAENPSVQARNPAMLSYLKGRQVSVGAVYVMPEVDTPGTLSINSPLLPQTIVVDGSVDDVANNAAVPNFYYSSQLNDRWTWGLALNSNYGLETELPASHASAIFGNKTSVTTVELNTNIAYKIDRHVTVGGGMRFVYGEGEIGATTPAWLDNVKAIPTVPAAIAAQLPAAGTELKHLEGDDFGIGWRAGASWQIDAKNRIGLAYSSSVKLDLDGKARGVMYTGGSATVRGYIPLELPAFAELASYHQLTDDFALQASINWTDWSAFDELTVYFPHEEKPLSGVDADLVKEEHFKDNWRYSVGGTYQASKALTLRAGVALDKTAVADENRTITIPDSDRLWFSLGAGYALSDAMTLDLGVTYIKAHGDSPIDETQSLLNLAQVTYQGESVGHVWLAGLQFTYKM</sequence>
<evidence type="ECO:0000256" key="8">
    <source>
        <dbReference type="SAM" id="SignalP"/>
    </source>
</evidence>
<keyword evidence="4" id="KW-0812">Transmembrane</keyword>
<feature type="chain" id="PRO_5045265820" evidence="8">
    <location>
        <begin position="26"/>
        <end position="450"/>
    </location>
</feature>
<dbReference type="EMBL" id="CP071503">
    <property type="protein sequence ID" value="QSX33982.1"/>
    <property type="molecule type" value="Genomic_DNA"/>
</dbReference>
<protein>
    <submittedName>
        <fullName evidence="9">Outer membrane protein transport protein</fullName>
    </submittedName>
</protein>
<evidence type="ECO:0000313" key="10">
    <source>
        <dbReference type="Proteomes" id="UP000662770"/>
    </source>
</evidence>
<accession>A0ABX7QSG6</accession>
<evidence type="ECO:0000256" key="7">
    <source>
        <dbReference type="ARBA" id="ARBA00023237"/>
    </source>
</evidence>
<evidence type="ECO:0000256" key="1">
    <source>
        <dbReference type="ARBA" id="ARBA00004571"/>
    </source>
</evidence>
<gene>
    <name evidence="9" type="ORF">JYB87_01620</name>
</gene>
<evidence type="ECO:0000256" key="2">
    <source>
        <dbReference type="ARBA" id="ARBA00008163"/>
    </source>
</evidence>
<dbReference type="SUPFAM" id="SSF56935">
    <property type="entry name" value="Porins"/>
    <property type="match status" value="1"/>
</dbReference>
<comment type="similarity">
    <text evidence="2">Belongs to the OmpP1/FadL family.</text>
</comment>
<dbReference type="PANTHER" id="PTHR35093">
    <property type="entry name" value="OUTER MEMBRANE PROTEIN NMB0088-RELATED"/>
    <property type="match status" value="1"/>
</dbReference>
<keyword evidence="10" id="KW-1185">Reference proteome</keyword>
<dbReference type="Pfam" id="PF03349">
    <property type="entry name" value="Toluene_X"/>
    <property type="match status" value="1"/>
</dbReference>
<evidence type="ECO:0000313" key="9">
    <source>
        <dbReference type="EMBL" id="QSX33982.1"/>
    </source>
</evidence>
<reference evidence="9 10" key="1">
    <citation type="submission" date="2021-03" db="EMBL/GenBank/DDBJ databases">
        <title>Novel species identification of genus Shewanella.</title>
        <authorList>
            <person name="Liu G."/>
            <person name="Zhang Q."/>
        </authorList>
    </citation>
    <scope>NUCLEOTIDE SEQUENCE [LARGE SCALE GENOMIC DNA]</scope>
    <source>
        <strain evidence="9 10">FJAT-51800</strain>
    </source>
</reference>
<name>A0ABX7QSG6_9GAMM</name>
<keyword evidence="3" id="KW-1134">Transmembrane beta strand</keyword>
<feature type="signal peptide" evidence="8">
    <location>
        <begin position="1"/>
        <end position="25"/>
    </location>
</feature>
<proteinExistence type="inferred from homology"/>
<keyword evidence="6" id="KW-0472">Membrane</keyword>
<keyword evidence="7" id="KW-0998">Cell outer membrane</keyword>
<evidence type="ECO:0000256" key="5">
    <source>
        <dbReference type="ARBA" id="ARBA00022729"/>
    </source>
</evidence>
<evidence type="ECO:0000256" key="4">
    <source>
        <dbReference type="ARBA" id="ARBA00022692"/>
    </source>
</evidence>
<keyword evidence="5 8" id="KW-0732">Signal</keyword>
<evidence type="ECO:0000256" key="3">
    <source>
        <dbReference type="ARBA" id="ARBA00022452"/>
    </source>
</evidence>
<dbReference type="Proteomes" id="UP000662770">
    <property type="component" value="Chromosome"/>
</dbReference>
<dbReference type="PANTHER" id="PTHR35093:SF8">
    <property type="entry name" value="OUTER MEMBRANE PROTEIN NMB0088-RELATED"/>
    <property type="match status" value="1"/>
</dbReference>